<feature type="domain" description="N-acetyltransferase" evidence="3">
    <location>
        <begin position="7"/>
        <end position="156"/>
    </location>
</feature>
<dbReference type="Proteomes" id="UP001501444">
    <property type="component" value="Unassembled WGS sequence"/>
</dbReference>
<dbReference type="InterPro" id="IPR016181">
    <property type="entry name" value="Acyl_CoA_acyltransferase"/>
</dbReference>
<name>A0ABP5U027_9ACTN</name>
<dbReference type="SUPFAM" id="SSF55729">
    <property type="entry name" value="Acyl-CoA N-acyltransferases (Nat)"/>
    <property type="match status" value="1"/>
</dbReference>
<dbReference type="Gene3D" id="3.40.630.30">
    <property type="match status" value="1"/>
</dbReference>
<dbReference type="InterPro" id="IPR050832">
    <property type="entry name" value="Bact_Acetyltransf"/>
</dbReference>
<evidence type="ECO:0000256" key="1">
    <source>
        <dbReference type="ARBA" id="ARBA00022679"/>
    </source>
</evidence>
<dbReference type="EMBL" id="BAAARV010000058">
    <property type="protein sequence ID" value="GAA2363222.1"/>
    <property type="molecule type" value="Genomic_DNA"/>
</dbReference>
<evidence type="ECO:0000259" key="3">
    <source>
        <dbReference type="PROSITE" id="PS51186"/>
    </source>
</evidence>
<proteinExistence type="predicted"/>
<evidence type="ECO:0000256" key="2">
    <source>
        <dbReference type="ARBA" id="ARBA00023315"/>
    </source>
</evidence>
<keyword evidence="5" id="KW-1185">Reference proteome</keyword>
<gene>
    <name evidence="4" type="ORF">GCM10010170_059910</name>
</gene>
<dbReference type="PANTHER" id="PTHR43877">
    <property type="entry name" value="AMINOALKYLPHOSPHONATE N-ACETYLTRANSFERASE-RELATED-RELATED"/>
    <property type="match status" value="1"/>
</dbReference>
<dbReference type="PROSITE" id="PS51186">
    <property type="entry name" value="GNAT"/>
    <property type="match status" value="1"/>
</dbReference>
<organism evidence="4 5">
    <name type="scientific">Dactylosporangium salmoneum</name>
    <dbReference type="NCBI Taxonomy" id="53361"/>
    <lineage>
        <taxon>Bacteria</taxon>
        <taxon>Bacillati</taxon>
        <taxon>Actinomycetota</taxon>
        <taxon>Actinomycetes</taxon>
        <taxon>Micromonosporales</taxon>
        <taxon>Micromonosporaceae</taxon>
        <taxon>Dactylosporangium</taxon>
    </lineage>
</organism>
<protein>
    <recommendedName>
        <fullName evidence="3">N-acetyltransferase domain-containing protein</fullName>
    </recommendedName>
</protein>
<dbReference type="Pfam" id="PF00583">
    <property type="entry name" value="Acetyltransf_1"/>
    <property type="match status" value="1"/>
</dbReference>
<sequence length="157" mass="17531">MVGESDVDIGSATPGDMAELVGVLGDAEMFADQLRRQAEGLGQLLVAWVGGLAVGVVYLRWEPADEPEIRRHLHAVPLLRHLEVHPEWRKRGVGSRLLREAEARLAGRGFRRVALGVAPDNFPAISLYRKQGYEKWPQPDVKTAIDEFSVMVKDLRR</sequence>
<accession>A0ABP5U027</accession>
<evidence type="ECO:0000313" key="5">
    <source>
        <dbReference type="Proteomes" id="UP001501444"/>
    </source>
</evidence>
<keyword evidence="2" id="KW-0012">Acyltransferase</keyword>
<keyword evidence="1" id="KW-0808">Transferase</keyword>
<dbReference type="CDD" id="cd04301">
    <property type="entry name" value="NAT_SF"/>
    <property type="match status" value="1"/>
</dbReference>
<comment type="caution">
    <text evidence="4">The sequence shown here is derived from an EMBL/GenBank/DDBJ whole genome shotgun (WGS) entry which is preliminary data.</text>
</comment>
<dbReference type="InterPro" id="IPR000182">
    <property type="entry name" value="GNAT_dom"/>
</dbReference>
<evidence type="ECO:0000313" key="4">
    <source>
        <dbReference type="EMBL" id="GAA2363222.1"/>
    </source>
</evidence>
<reference evidence="5" key="1">
    <citation type="journal article" date="2019" name="Int. J. Syst. Evol. Microbiol.">
        <title>The Global Catalogue of Microorganisms (GCM) 10K type strain sequencing project: providing services to taxonomists for standard genome sequencing and annotation.</title>
        <authorList>
            <consortium name="The Broad Institute Genomics Platform"/>
            <consortium name="The Broad Institute Genome Sequencing Center for Infectious Disease"/>
            <person name="Wu L."/>
            <person name="Ma J."/>
        </authorList>
    </citation>
    <scope>NUCLEOTIDE SEQUENCE [LARGE SCALE GENOMIC DNA]</scope>
    <source>
        <strain evidence="5">JCM 3272</strain>
    </source>
</reference>